<feature type="domain" description="Cullin N-terminal" evidence="2">
    <location>
        <begin position="1"/>
        <end position="47"/>
    </location>
</feature>
<organism evidence="3 6">
    <name type="scientific">Rotaria magnacalcarata</name>
    <dbReference type="NCBI Taxonomy" id="392030"/>
    <lineage>
        <taxon>Eukaryota</taxon>
        <taxon>Metazoa</taxon>
        <taxon>Spiralia</taxon>
        <taxon>Gnathifera</taxon>
        <taxon>Rotifera</taxon>
        <taxon>Eurotatoria</taxon>
        <taxon>Bdelloidea</taxon>
        <taxon>Philodinida</taxon>
        <taxon>Philodinidae</taxon>
        <taxon>Rotaria</taxon>
    </lineage>
</organism>
<comment type="similarity">
    <text evidence="1">Belongs to the cullin family.</text>
</comment>
<name>A0A8S2T459_9BILA</name>
<evidence type="ECO:0000256" key="1">
    <source>
        <dbReference type="ARBA" id="ARBA00006019"/>
    </source>
</evidence>
<dbReference type="Proteomes" id="UP000681720">
    <property type="component" value="Unassembled WGS sequence"/>
</dbReference>
<proteinExistence type="inferred from homology"/>
<sequence>DEEVHRVQSYLHPSTLAALIKKVEEVLIRDQLEVIYTEAKALLHNEKHS</sequence>
<gene>
    <name evidence="3" type="ORF">BYL167_LOCUS25863</name>
    <name evidence="5" type="ORF">GIL414_LOCUS29351</name>
    <name evidence="4" type="ORF">SMN809_LOCUS28851</name>
</gene>
<feature type="non-terminal residue" evidence="3">
    <location>
        <position position="1"/>
    </location>
</feature>
<dbReference type="EMBL" id="CAJOBI010049452">
    <property type="protein sequence ID" value="CAF4364480.1"/>
    <property type="molecule type" value="Genomic_DNA"/>
</dbReference>
<dbReference type="Proteomes" id="UP000681967">
    <property type="component" value="Unassembled WGS sequence"/>
</dbReference>
<dbReference type="Proteomes" id="UP000676336">
    <property type="component" value="Unassembled WGS sequence"/>
</dbReference>
<dbReference type="SUPFAM" id="SSF74788">
    <property type="entry name" value="Cullin repeat-like"/>
    <property type="match status" value="1"/>
</dbReference>
<comment type="caution">
    <text evidence="3">The sequence shown here is derived from an EMBL/GenBank/DDBJ whole genome shotgun (WGS) entry which is preliminary data.</text>
</comment>
<feature type="non-terminal residue" evidence="3">
    <location>
        <position position="49"/>
    </location>
</feature>
<evidence type="ECO:0000313" key="6">
    <source>
        <dbReference type="Proteomes" id="UP000681967"/>
    </source>
</evidence>
<dbReference type="Gene3D" id="1.20.1310.10">
    <property type="entry name" value="Cullin Repeats"/>
    <property type="match status" value="1"/>
</dbReference>
<reference evidence="3" key="1">
    <citation type="submission" date="2021-02" db="EMBL/GenBank/DDBJ databases">
        <authorList>
            <person name="Nowell W R."/>
        </authorList>
    </citation>
    <scope>NUCLEOTIDE SEQUENCE</scope>
</reference>
<dbReference type="EMBL" id="CAJOBH010027608">
    <property type="protein sequence ID" value="CAF4259328.1"/>
    <property type="molecule type" value="Genomic_DNA"/>
</dbReference>
<evidence type="ECO:0000259" key="2">
    <source>
        <dbReference type="Pfam" id="PF00888"/>
    </source>
</evidence>
<dbReference type="Pfam" id="PF00888">
    <property type="entry name" value="Cullin"/>
    <property type="match status" value="1"/>
</dbReference>
<protein>
    <recommendedName>
        <fullName evidence="2">Cullin N-terminal domain-containing protein</fullName>
    </recommendedName>
</protein>
<dbReference type="InterPro" id="IPR016159">
    <property type="entry name" value="Cullin_repeat-like_dom_sf"/>
</dbReference>
<evidence type="ECO:0000313" key="5">
    <source>
        <dbReference type="EMBL" id="CAF4382394.1"/>
    </source>
</evidence>
<dbReference type="EMBL" id="CAJOBJ010052938">
    <property type="protein sequence ID" value="CAF4382394.1"/>
    <property type="molecule type" value="Genomic_DNA"/>
</dbReference>
<dbReference type="InterPro" id="IPR001373">
    <property type="entry name" value="Cullin_N"/>
</dbReference>
<accession>A0A8S2T459</accession>
<evidence type="ECO:0000313" key="4">
    <source>
        <dbReference type="EMBL" id="CAF4364480.1"/>
    </source>
</evidence>
<evidence type="ECO:0000313" key="3">
    <source>
        <dbReference type="EMBL" id="CAF4259328.1"/>
    </source>
</evidence>
<dbReference type="AlphaFoldDB" id="A0A8S2T459"/>